<organism evidence="1 2">
    <name type="scientific">Candidatus Ichthyocystis hellenicum</name>
    <dbReference type="NCBI Taxonomy" id="1561003"/>
    <lineage>
        <taxon>Bacteria</taxon>
        <taxon>Pseudomonadati</taxon>
        <taxon>Pseudomonadota</taxon>
        <taxon>Betaproteobacteria</taxon>
        <taxon>Burkholderiales</taxon>
        <taxon>Candidatus Ichthyocystis</taxon>
    </lineage>
</organism>
<dbReference type="AlphaFoldDB" id="A0A0S4M8I3"/>
<dbReference type="STRING" id="1561003.Ark11_0877"/>
<reference evidence="2" key="1">
    <citation type="submission" date="2015-11" db="EMBL/GenBank/DDBJ databases">
        <authorList>
            <person name="Seth-Smith H.M.B."/>
        </authorList>
    </citation>
    <scope>NUCLEOTIDE SEQUENCE [LARGE SCALE GENOMIC DNA]</scope>
    <source>
        <strain evidence="2">2013Ark11</strain>
    </source>
</reference>
<evidence type="ECO:0000313" key="1">
    <source>
        <dbReference type="EMBL" id="CUT17700.1"/>
    </source>
</evidence>
<protein>
    <submittedName>
        <fullName evidence="1">Uncharacterized protein</fullName>
    </submittedName>
</protein>
<keyword evidence="2" id="KW-1185">Reference proteome</keyword>
<name>A0A0S4M8I3_9BURK</name>
<dbReference type="EMBL" id="LN906597">
    <property type="protein sequence ID" value="CUT17700.1"/>
    <property type="molecule type" value="Genomic_DNA"/>
</dbReference>
<dbReference type="Proteomes" id="UP000198651">
    <property type="component" value="Chromosome I"/>
</dbReference>
<gene>
    <name evidence="1" type="ORF">Ark11_0877</name>
</gene>
<accession>A0A0S4M8I3</accession>
<evidence type="ECO:0000313" key="2">
    <source>
        <dbReference type="Proteomes" id="UP000198651"/>
    </source>
</evidence>
<proteinExistence type="predicted"/>
<sequence>MDDFVITLVGKLKSVVNCKCSYILNYADNPCYGIKEVYDEHDEFTALIKKEFDKSIR</sequence>
<dbReference type="RefSeq" id="WP_157722267.1">
    <property type="nucleotide sequence ID" value="NZ_LN906597.1"/>
</dbReference>